<evidence type="ECO:0000313" key="3">
    <source>
        <dbReference type="Proteomes" id="UP001634394"/>
    </source>
</evidence>
<proteinExistence type="predicted"/>
<dbReference type="PROSITE" id="PS50104">
    <property type="entry name" value="TIR"/>
    <property type="match status" value="1"/>
</dbReference>
<sequence>MAEGNENHQYEYDFCIFYQEDERQDSSVAINILDYLEQNGDRQLKGYIEDRDAILGRTHINNMDNIITNSRFVIVILSEEALQRNWFKFKLHASLKHRLDSDLRNTVIPIYTGHVHTVPPSLALINGVDYDADRQSRFWRKLQQLFFHSTE</sequence>
<dbReference type="InterPro" id="IPR042342">
    <property type="entry name" value="TTC22"/>
</dbReference>
<dbReference type="Pfam" id="PF01582">
    <property type="entry name" value="TIR"/>
    <property type="match status" value="1"/>
</dbReference>
<name>A0ABD3W101_SINWO</name>
<reference evidence="2 3" key="1">
    <citation type="submission" date="2024-11" db="EMBL/GenBank/DDBJ databases">
        <title>Chromosome-level genome assembly of the freshwater bivalve Anodonta woodiana.</title>
        <authorList>
            <person name="Chen X."/>
        </authorList>
    </citation>
    <scope>NUCLEOTIDE SEQUENCE [LARGE SCALE GENOMIC DNA]</scope>
    <source>
        <strain evidence="2">MN2024</strain>
        <tissue evidence="2">Gills</tissue>
    </source>
</reference>
<evidence type="ECO:0000313" key="2">
    <source>
        <dbReference type="EMBL" id="KAL3866437.1"/>
    </source>
</evidence>
<dbReference type="Gene3D" id="3.40.50.10140">
    <property type="entry name" value="Toll/interleukin-1 receptor homology (TIR) domain"/>
    <property type="match status" value="1"/>
</dbReference>
<dbReference type="Proteomes" id="UP001634394">
    <property type="component" value="Unassembled WGS sequence"/>
</dbReference>
<dbReference type="InterPro" id="IPR035897">
    <property type="entry name" value="Toll_tir_struct_dom_sf"/>
</dbReference>
<evidence type="ECO:0000259" key="1">
    <source>
        <dbReference type="PROSITE" id="PS50104"/>
    </source>
</evidence>
<dbReference type="SMART" id="SM00255">
    <property type="entry name" value="TIR"/>
    <property type="match status" value="1"/>
</dbReference>
<comment type="caution">
    <text evidence="2">The sequence shown here is derived from an EMBL/GenBank/DDBJ whole genome shotgun (WGS) entry which is preliminary data.</text>
</comment>
<keyword evidence="3" id="KW-1185">Reference proteome</keyword>
<dbReference type="InterPro" id="IPR000157">
    <property type="entry name" value="TIR_dom"/>
</dbReference>
<feature type="domain" description="TIR" evidence="1">
    <location>
        <begin position="10"/>
        <end position="146"/>
    </location>
</feature>
<dbReference type="AlphaFoldDB" id="A0ABD3W101"/>
<dbReference type="SUPFAM" id="SSF52200">
    <property type="entry name" value="Toll/Interleukin receptor TIR domain"/>
    <property type="match status" value="1"/>
</dbReference>
<accession>A0ABD3W101</accession>
<gene>
    <name evidence="2" type="ORF">ACJMK2_043733</name>
</gene>
<dbReference type="EMBL" id="JBJQND010000009">
    <property type="protein sequence ID" value="KAL3866437.1"/>
    <property type="molecule type" value="Genomic_DNA"/>
</dbReference>
<dbReference type="PANTHER" id="PTHR16253:SF0">
    <property type="entry name" value="TETRATRICOPEPTIDE REPEAT PROTEIN 22"/>
    <property type="match status" value="1"/>
</dbReference>
<dbReference type="PANTHER" id="PTHR16253">
    <property type="entry name" value="TETRATRICOPEPTIDE REPEAT PROTEIN 22"/>
    <property type="match status" value="1"/>
</dbReference>
<organism evidence="2 3">
    <name type="scientific">Sinanodonta woodiana</name>
    <name type="common">Chinese pond mussel</name>
    <name type="synonym">Anodonta woodiana</name>
    <dbReference type="NCBI Taxonomy" id="1069815"/>
    <lineage>
        <taxon>Eukaryota</taxon>
        <taxon>Metazoa</taxon>
        <taxon>Spiralia</taxon>
        <taxon>Lophotrochozoa</taxon>
        <taxon>Mollusca</taxon>
        <taxon>Bivalvia</taxon>
        <taxon>Autobranchia</taxon>
        <taxon>Heteroconchia</taxon>
        <taxon>Palaeoheterodonta</taxon>
        <taxon>Unionida</taxon>
        <taxon>Unionoidea</taxon>
        <taxon>Unionidae</taxon>
        <taxon>Unioninae</taxon>
        <taxon>Sinanodonta</taxon>
    </lineage>
</organism>
<protein>
    <recommendedName>
        <fullName evidence="1">TIR domain-containing protein</fullName>
    </recommendedName>
</protein>